<feature type="transmembrane region" description="Helical" evidence="2">
    <location>
        <begin position="53"/>
        <end position="71"/>
    </location>
</feature>
<evidence type="ECO:0000256" key="1">
    <source>
        <dbReference type="SAM" id="MobiDB-lite"/>
    </source>
</evidence>
<accession>U2YTA4</accession>
<evidence type="ECO:0000256" key="2">
    <source>
        <dbReference type="SAM" id="Phobius"/>
    </source>
</evidence>
<dbReference type="AlphaFoldDB" id="U2YTA4"/>
<dbReference type="Proteomes" id="UP000016986">
    <property type="component" value="Unassembled WGS sequence"/>
</dbReference>
<feature type="transmembrane region" description="Helical" evidence="2">
    <location>
        <begin position="28"/>
        <end position="46"/>
    </location>
</feature>
<dbReference type="Pfam" id="PF26047">
    <property type="entry name" value="DUF8015"/>
    <property type="match status" value="1"/>
</dbReference>
<dbReference type="EMBL" id="BATA01000017">
    <property type="protein sequence ID" value="GAD52240.1"/>
    <property type="molecule type" value="Genomic_DNA"/>
</dbReference>
<dbReference type="InterPro" id="IPR058328">
    <property type="entry name" value="DUF8015"/>
</dbReference>
<organism evidence="3 4">
    <name type="scientific">Halarchaeum acidiphilum MH1-52-1</name>
    <dbReference type="NCBI Taxonomy" id="1261545"/>
    <lineage>
        <taxon>Archaea</taxon>
        <taxon>Methanobacteriati</taxon>
        <taxon>Methanobacteriota</taxon>
        <taxon>Stenosarchaea group</taxon>
        <taxon>Halobacteria</taxon>
        <taxon>Halobacteriales</taxon>
        <taxon>Halobacteriaceae</taxon>
    </lineage>
</organism>
<evidence type="ECO:0000313" key="3">
    <source>
        <dbReference type="EMBL" id="GAD52240.1"/>
    </source>
</evidence>
<keyword evidence="2" id="KW-0472">Membrane</keyword>
<reference evidence="3 4" key="1">
    <citation type="submission" date="2013-09" db="EMBL/GenBank/DDBJ databases">
        <title>Whole genome sequencing of Halarchaeum acidiphilum strain MH1-52-1.</title>
        <authorList>
            <person name="Shimane Y."/>
            <person name="Minegishi H."/>
            <person name="Nishi S."/>
            <person name="Echigo A."/>
            <person name="Shuto A."/>
            <person name="Konishi M."/>
            <person name="Ito T."/>
            <person name="Ohkuma M."/>
            <person name="Ohta Y."/>
            <person name="Nagano Y."/>
            <person name="Tsubouchi T."/>
            <person name="Mori K."/>
            <person name="Usui K."/>
            <person name="Kamekura M."/>
            <person name="Usami R."/>
            <person name="Takaki Y."/>
            <person name="Hatada Y."/>
        </authorList>
    </citation>
    <scope>NUCLEOTIDE SEQUENCE [LARGE SCALE GENOMIC DNA]</scope>
    <source>
        <strain evidence="3 4">JCM 16109</strain>
    </source>
</reference>
<evidence type="ECO:0000313" key="4">
    <source>
        <dbReference type="Proteomes" id="UP000016986"/>
    </source>
</evidence>
<sequence length="85" mass="8752">MPSDDRPTDEPARVERIASEPMPTRDDLVLVAIPLALLAGGIVGLVTGLGLRTGVTIGSVVALCALGYAIFGDPPIERNGGRNVS</sequence>
<proteinExistence type="predicted"/>
<feature type="region of interest" description="Disordered" evidence="1">
    <location>
        <begin position="1"/>
        <end position="20"/>
    </location>
</feature>
<name>U2YTA4_9EURY</name>
<keyword evidence="4" id="KW-1185">Reference proteome</keyword>
<gene>
    <name evidence="3" type="ORF">MBEHAL_1000</name>
</gene>
<protein>
    <submittedName>
        <fullName evidence="3">Uncharacterized protein</fullName>
    </submittedName>
</protein>
<comment type="caution">
    <text evidence="3">The sequence shown here is derived from an EMBL/GenBank/DDBJ whole genome shotgun (WGS) entry which is preliminary data.</text>
</comment>
<keyword evidence="2" id="KW-0812">Transmembrane</keyword>
<dbReference type="RefSeq" id="WP_020220896.1">
    <property type="nucleotide sequence ID" value="NZ_BANO01000016.1"/>
</dbReference>
<keyword evidence="2" id="KW-1133">Transmembrane helix</keyword>